<reference evidence="2 3" key="1">
    <citation type="submission" date="2019-03" db="EMBL/GenBank/DDBJ databases">
        <title>First draft genome of Liparis tanakae, snailfish: a comprehensive survey of snailfish specific genes.</title>
        <authorList>
            <person name="Kim W."/>
            <person name="Song I."/>
            <person name="Jeong J.-H."/>
            <person name="Kim D."/>
            <person name="Kim S."/>
            <person name="Ryu S."/>
            <person name="Song J.Y."/>
            <person name="Lee S.K."/>
        </authorList>
    </citation>
    <scope>NUCLEOTIDE SEQUENCE [LARGE SCALE GENOMIC DNA]</scope>
    <source>
        <tissue evidence="2">Muscle</tissue>
    </source>
</reference>
<dbReference type="EMBL" id="SRLO01000243">
    <property type="protein sequence ID" value="TNN64941.1"/>
    <property type="molecule type" value="Genomic_DNA"/>
</dbReference>
<feature type="region of interest" description="Disordered" evidence="1">
    <location>
        <begin position="135"/>
        <end position="183"/>
    </location>
</feature>
<feature type="compositionally biased region" description="Basic and acidic residues" evidence="1">
    <location>
        <begin position="173"/>
        <end position="183"/>
    </location>
</feature>
<feature type="compositionally biased region" description="Basic residues" evidence="1">
    <location>
        <begin position="154"/>
        <end position="168"/>
    </location>
</feature>
<accession>A0A4Z2HH62</accession>
<organism evidence="2 3">
    <name type="scientific">Liparis tanakae</name>
    <name type="common">Tanaka's snailfish</name>
    <dbReference type="NCBI Taxonomy" id="230148"/>
    <lineage>
        <taxon>Eukaryota</taxon>
        <taxon>Metazoa</taxon>
        <taxon>Chordata</taxon>
        <taxon>Craniata</taxon>
        <taxon>Vertebrata</taxon>
        <taxon>Euteleostomi</taxon>
        <taxon>Actinopterygii</taxon>
        <taxon>Neopterygii</taxon>
        <taxon>Teleostei</taxon>
        <taxon>Neoteleostei</taxon>
        <taxon>Acanthomorphata</taxon>
        <taxon>Eupercaria</taxon>
        <taxon>Perciformes</taxon>
        <taxon>Cottioidei</taxon>
        <taxon>Cottales</taxon>
        <taxon>Liparidae</taxon>
        <taxon>Liparis</taxon>
    </lineage>
</organism>
<evidence type="ECO:0000313" key="3">
    <source>
        <dbReference type="Proteomes" id="UP000314294"/>
    </source>
</evidence>
<gene>
    <name evidence="2" type="ORF">EYF80_024825</name>
</gene>
<protein>
    <submittedName>
        <fullName evidence="2">Uncharacterized protein</fullName>
    </submittedName>
</protein>
<sequence length="183" mass="20592">MSPLTLTLSSSVKFGPGDTVLSYNLGHFLLGLFPLLVIVDDFLEHLLPLLAHLLHRLLAGSRLSPFITLTWLARSSFPGRESERFNVRHPASPPASLPTMCQLSAVDLTTLRYPEKKYPQHKRLVRKRAAASCSDAAPDPLIGTAGHHRPSDGKKKRKKERKKRKKKTTQTEMLHDMPRSTLW</sequence>
<evidence type="ECO:0000256" key="1">
    <source>
        <dbReference type="SAM" id="MobiDB-lite"/>
    </source>
</evidence>
<comment type="caution">
    <text evidence="2">The sequence shown here is derived from an EMBL/GenBank/DDBJ whole genome shotgun (WGS) entry which is preliminary data.</text>
</comment>
<dbReference type="Proteomes" id="UP000314294">
    <property type="component" value="Unassembled WGS sequence"/>
</dbReference>
<dbReference type="AlphaFoldDB" id="A0A4Z2HH62"/>
<name>A0A4Z2HH62_9TELE</name>
<proteinExistence type="predicted"/>
<keyword evidence="3" id="KW-1185">Reference proteome</keyword>
<evidence type="ECO:0000313" key="2">
    <source>
        <dbReference type="EMBL" id="TNN64941.1"/>
    </source>
</evidence>